<evidence type="ECO:0000313" key="1">
    <source>
        <dbReference type="EMBL" id="GAA0185128.1"/>
    </source>
</evidence>
<dbReference type="Proteomes" id="UP001454036">
    <property type="component" value="Unassembled WGS sequence"/>
</dbReference>
<dbReference type="InterPro" id="IPR011990">
    <property type="entry name" value="TPR-like_helical_dom_sf"/>
</dbReference>
<dbReference type="InterPro" id="IPR046848">
    <property type="entry name" value="E_motif"/>
</dbReference>
<keyword evidence="2" id="KW-1185">Reference proteome</keyword>
<gene>
    <name evidence="1" type="ORF">LIER_32416</name>
</gene>
<dbReference type="AlphaFoldDB" id="A0AAV3RTS1"/>
<accession>A0AAV3RTS1</accession>
<dbReference type="Pfam" id="PF20431">
    <property type="entry name" value="E_motif"/>
    <property type="match status" value="1"/>
</dbReference>
<reference evidence="1 2" key="1">
    <citation type="submission" date="2024-01" db="EMBL/GenBank/DDBJ databases">
        <title>The complete chloroplast genome sequence of Lithospermum erythrorhizon: insights into the phylogenetic relationship among Boraginaceae species and the maternal lineages of purple gromwells.</title>
        <authorList>
            <person name="Okada T."/>
            <person name="Watanabe K."/>
        </authorList>
    </citation>
    <scope>NUCLEOTIDE SEQUENCE [LARGE SCALE GENOMIC DNA]</scope>
</reference>
<comment type="caution">
    <text evidence="1">The sequence shown here is derived from an EMBL/GenBank/DDBJ whole genome shotgun (WGS) entry which is preliminary data.</text>
</comment>
<dbReference type="GO" id="GO:0009451">
    <property type="term" value="P:RNA modification"/>
    <property type="evidence" value="ECO:0007669"/>
    <property type="project" value="InterPro"/>
</dbReference>
<sequence length="133" mass="15418">MPFKPDAVVWRTLLGACRMCGDIDFANKVAAHLLELEPQEHCTYVLLSDMHGYFKNWKEIARLKILMKESGVKKVPGWSWIEIRTEVHAFNAEDHSHPHCKEIYYLLSQMMDEIKFSENSGDSVTQTAYMEPL</sequence>
<dbReference type="Gene3D" id="1.25.40.10">
    <property type="entry name" value="Tetratricopeptide repeat domain"/>
    <property type="match status" value="1"/>
</dbReference>
<evidence type="ECO:0008006" key="3">
    <source>
        <dbReference type="Google" id="ProtNLM"/>
    </source>
</evidence>
<name>A0AAV3RTS1_LITER</name>
<dbReference type="InterPro" id="IPR046960">
    <property type="entry name" value="PPR_At4g14850-like_plant"/>
</dbReference>
<dbReference type="EMBL" id="BAABME010012449">
    <property type="protein sequence ID" value="GAA0185128.1"/>
    <property type="molecule type" value="Genomic_DNA"/>
</dbReference>
<dbReference type="GO" id="GO:0003723">
    <property type="term" value="F:RNA binding"/>
    <property type="evidence" value="ECO:0007669"/>
    <property type="project" value="InterPro"/>
</dbReference>
<dbReference type="InterPro" id="IPR046849">
    <property type="entry name" value="E2_motif"/>
</dbReference>
<evidence type="ECO:0000313" key="2">
    <source>
        <dbReference type="Proteomes" id="UP001454036"/>
    </source>
</evidence>
<organism evidence="1 2">
    <name type="scientific">Lithospermum erythrorhizon</name>
    <name type="common">Purple gromwell</name>
    <name type="synonym">Lithospermum officinale var. erythrorhizon</name>
    <dbReference type="NCBI Taxonomy" id="34254"/>
    <lineage>
        <taxon>Eukaryota</taxon>
        <taxon>Viridiplantae</taxon>
        <taxon>Streptophyta</taxon>
        <taxon>Embryophyta</taxon>
        <taxon>Tracheophyta</taxon>
        <taxon>Spermatophyta</taxon>
        <taxon>Magnoliopsida</taxon>
        <taxon>eudicotyledons</taxon>
        <taxon>Gunneridae</taxon>
        <taxon>Pentapetalae</taxon>
        <taxon>asterids</taxon>
        <taxon>lamiids</taxon>
        <taxon>Boraginales</taxon>
        <taxon>Boraginaceae</taxon>
        <taxon>Boraginoideae</taxon>
        <taxon>Lithospermeae</taxon>
        <taxon>Lithospermum</taxon>
    </lineage>
</organism>
<dbReference type="PANTHER" id="PTHR47926:SF372">
    <property type="entry name" value="PENTATRICOPEPTIDE REPEAT-CONTAINING PROTEIN"/>
    <property type="match status" value="1"/>
</dbReference>
<proteinExistence type="predicted"/>
<protein>
    <recommendedName>
        <fullName evidence="3">Pentatricopeptide repeat-containing protein</fullName>
    </recommendedName>
</protein>
<dbReference type="PANTHER" id="PTHR47926">
    <property type="entry name" value="PENTATRICOPEPTIDE REPEAT-CONTAINING PROTEIN"/>
    <property type="match status" value="1"/>
</dbReference>
<dbReference type="Pfam" id="PF20430">
    <property type="entry name" value="Eplus_motif"/>
    <property type="match status" value="1"/>
</dbReference>